<keyword evidence="2" id="KW-1185">Reference proteome</keyword>
<sequence length="66" mass="7807">MLIAIISRGKDHKLLYSSSRRLNKLKNILFLVLLIPIINFMEVKKYSGLYIEDNTIKLQYLIILDR</sequence>
<accession>A0A9N8ZFQ7</accession>
<dbReference type="EMBL" id="CAJVPK010000302">
    <property type="protein sequence ID" value="CAG8491240.1"/>
    <property type="molecule type" value="Genomic_DNA"/>
</dbReference>
<comment type="caution">
    <text evidence="1">The sequence shown here is derived from an EMBL/GenBank/DDBJ whole genome shotgun (WGS) entry which is preliminary data.</text>
</comment>
<evidence type="ECO:0000313" key="1">
    <source>
        <dbReference type="EMBL" id="CAG8491240.1"/>
    </source>
</evidence>
<name>A0A9N8ZFQ7_9GLOM</name>
<gene>
    <name evidence="1" type="ORF">DEBURN_LOCUS4188</name>
</gene>
<organism evidence="1 2">
    <name type="scientific">Diversispora eburnea</name>
    <dbReference type="NCBI Taxonomy" id="1213867"/>
    <lineage>
        <taxon>Eukaryota</taxon>
        <taxon>Fungi</taxon>
        <taxon>Fungi incertae sedis</taxon>
        <taxon>Mucoromycota</taxon>
        <taxon>Glomeromycotina</taxon>
        <taxon>Glomeromycetes</taxon>
        <taxon>Diversisporales</taxon>
        <taxon>Diversisporaceae</taxon>
        <taxon>Diversispora</taxon>
    </lineage>
</organism>
<dbReference type="Proteomes" id="UP000789706">
    <property type="component" value="Unassembled WGS sequence"/>
</dbReference>
<reference evidence="1" key="1">
    <citation type="submission" date="2021-06" db="EMBL/GenBank/DDBJ databases">
        <authorList>
            <person name="Kallberg Y."/>
            <person name="Tangrot J."/>
            <person name="Rosling A."/>
        </authorList>
    </citation>
    <scope>NUCLEOTIDE SEQUENCE</scope>
    <source>
        <strain evidence="1">AZ414A</strain>
    </source>
</reference>
<evidence type="ECO:0000313" key="2">
    <source>
        <dbReference type="Proteomes" id="UP000789706"/>
    </source>
</evidence>
<dbReference type="AlphaFoldDB" id="A0A9N8ZFQ7"/>
<protein>
    <submittedName>
        <fullName evidence="1">4784_t:CDS:1</fullName>
    </submittedName>
</protein>
<proteinExistence type="predicted"/>